<sequence>AHSYLDLRIKLSPIDDTTICENDPPCSIPYAISVLHSPNHFDLLNIMMQDGGLLRHNHNRYSDSTVIRLTKAMKSHNGKVYLGLRFFDLPIGMQDYIIMDVTMVVENGLLSDNIDTDMINATNCQCITKNCACCMTLNVAKIGLNDFACVNITYISEDIGILRNPPPYCLSLPFLKEYASICLRLRNLKFRKRNLDGCLELDAELYHVHVATIHLGCFTIPT</sequence>
<evidence type="ECO:0000259" key="1">
    <source>
        <dbReference type="Pfam" id="PF15998"/>
    </source>
</evidence>
<organism evidence="2">
    <name type="scientific">Wuchereria bancrofti</name>
    <dbReference type="NCBI Taxonomy" id="6293"/>
    <lineage>
        <taxon>Eukaryota</taxon>
        <taxon>Metazoa</taxon>
        <taxon>Ecdysozoa</taxon>
        <taxon>Nematoda</taxon>
        <taxon>Chromadorea</taxon>
        <taxon>Rhabditida</taxon>
        <taxon>Spirurina</taxon>
        <taxon>Spiruromorpha</taxon>
        <taxon>Filarioidea</taxon>
        <taxon>Onchocercidae</taxon>
        <taxon>Wuchereria</taxon>
    </lineage>
</organism>
<reference evidence="2" key="1">
    <citation type="submission" date="2016-11" db="UniProtKB">
        <authorList>
            <consortium name="WormBaseParasite"/>
        </authorList>
    </citation>
    <scope>IDENTIFICATION</scope>
    <source>
        <strain evidence="2">pt0022</strain>
    </source>
</reference>
<evidence type="ECO:0000313" key="2">
    <source>
        <dbReference type="WBParaSite" id="maker-PairedContig_1294-snap-gene-0.3-mRNA-1"/>
    </source>
</evidence>
<name>A0A1I8EBG9_WUCBA</name>
<dbReference type="Pfam" id="PF15998">
    <property type="entry name" value="DUF4773"/>
    <property type="match status" value="1"/>
</dbReference>
<protein>
    <submittedName>
        <fullName evidence="2">DUF4773 domain-containing protein</fullName>
    </submittedName>
</protein>
<dbReference type="PANTHER" id="PTHR36299:SF2">
    <property type="entry name" value="DUF4773 DOMAIN-CONTAINING PROTEIN"/>
    <property type="match status" value="1"/>
</dbReference>
<dbReference type="PANTHER" id="PTHR36299">
    <property type="entry name" value="AGAP008005-PA"/>
    <property type="match status" value="1"/>
</dbReference>
<proteinExistence type="predicted"/>
<accession>A0A1I8EBG9</accession>
<dbReference type="AlphaFoldDB" id="A0A1I8EBG9"/>
<feature type="domain" description="DUF4773" evidence="1">
    <location>
        <begin position="163"/>
        <end position="220"/>
    </location>
</feature>
<dbReference type="WBParaSite" id="maker-PairedContig_1294-snap-gene-0.3-mRNA-1">
    <property type="protein sequence ID" value="maker-PairedContig_1294-snap-gene-0.3-mRNA-1"/>
    <property type="gene ID" value="maker-PairedContig_1294-snap-gene-0.3"/>
</dbReference>
<dbReference type="InterPro" id="IPR031941">
    <property type="entry name" value="DUF4773"/>
</dbReference>